<evidence type="ECO:0000256" key="3">
    <source>
        <dbReference type="ARBA" id="ARBA00022833"/>
    </source>
</evidence>
<keyword evidence="2 5" id="KW-0479">Metal-binding</keyword>
<dbReference type="SUPFAM" id="SSF50129">
    <property type="entry name" value="GroES-like"/>
    <property type="match status" value="1"/>
</dbReference>
<dbReference type="Pfam" id="PF08240">
    <property type="entry name" value="ADH_N"/>
    <property type="match status" value="1"/>
</dbReference>
<evidence type="ECO:0000256" key="2">
    <source>
        <dbReference type="ARBA" id="ARBA00022723"/>
    </source>
</evidence>
<dbReference type="Gene3D" id="3.90.180.10">
    <property type="entry name" value="Medium-chain alcohol dehydrogenases, catalytic domain"/>
    <property type="match status" value="1"/>
</dbReference>
<dbReference type="Proteomes" id="UP001565368">
    <property type="component" value="Unassembled WGS sequence"/>
</dbReference>
<sequence length="362" mass="37650">MTYEFKGWAGYDKEAATGGLKYEAFEPKVFEDDDVDVKILYCGICGSDASVLAGEFGPIEAGRIAGHEIVGEVVRVGPKAEGLKLGDVVGIGAQSDSCLACEFCTGHKEQYCATPTFTFGSPYARGASAGQNSKGGFASHWRGPAHFAIPLPSGLDPAAAAPLLCGGVTVYTPLKRWGAGSERKRVGVLGLGGLGHMAVLIARAMGAEVTAISRGTSKEGDARKLGAGSYIATGADLAQDLAPHARTLDLVISTINPPKVDVAAYLGLLRPEGAFVTVGAVIEPFSFHSFPLITGGLSVGGSNTGSPDDIRELLALVAAHPEALPWVQKWDMGQINEAMVEFGKGAPRYRFVLANTGNGARL</sequence>
<dbReference type="RefSeq" id="XP_069208533.1">
    <property type="nucleotide sequence ID" value="XM_069353891.1"/>
</dbReference>
<dbReference type="InterPro" id="IPR011032">
    <property type="entry name" value="GroES-like_sf"/>
</dbReference>
<accession>A0ABR3Q1J9</accession>
<keyword evidence="3 5" id="KW-0862">Zinc</keyword>
<organism evidence="7 8">
    <name type="scientific">Vanrija albida</name>
    <dbReference type="NCBI Taxonomy" id="181172"/>
    <lineage>
        <taxon>Eukaryota</taxon>
        <taxon>Fungi</taxon>
        <taxon>Dikarya</taxon>
        <taxon>Basidiomycota</taxon>
        <taxon>Agaricomycotina</taxon>
        <taxon>Tremellomycetes</taxon>
        <taxon>Trichosporonales</taxon>
        <taxon>Trichosporonaceae</taxon>
        <taxon>Vanrija</taxon>
    </lineage>
</organism>
<dbReference type="PROSITE" id="PS00059">
    <property type="entry name" value="ADH_ZINC"/>
    <property type="match status" value="1"/>
</dbReference>
<feature type="domain" description="Enoyl reductase (ER)" evidence="6">
    <location>
        <begin position="15"/>
        <end position="353"/>
    </location>
</feature>
<dbReference type="PANTHER" id="PTHR42683">
    <property type="entry name" value="ALDEHYDE REDUCTASE"/>
    <property type="match status" value="1"/>
</dbReference>
<evidence type="ECO:0000313" key="7">
    <source>
        <dbReference type="EMBL" id="KAL1408589.1"/>
    </source>
</evidence>
<comment type="caution">
    <text evidence="7">The sequence shown here is derived from an EMBL/GenBank/DDBJ whole genome shotgun (WGS) entry which is preliminary data.</text>
</comment>
<dbReference type="EMBL" id="JBBXJM010000004">
    <property type="protein sequence ID" value="KAL1408589.1"/>
    <property type="molecule type" value="Genomic_DNA"/>
</dbReference>
<dbReference type="InterPro" id="IPR002328">
    <property type="entry name" value="ADH_Zn_CS"/>
</dbReference>
<evidence type="ECO:0000259" key="6">
    <source>
        <dbReference type="SMART" id="SM00829"/>
    </source>
</evidence>
<comment type="cofactor">
    <cofactor evidence="1 5">
        <name>Zn(2+)</name>
        <dbReference type="ChEBI" id="CHEBI:29105"/>
    </cofactor>
</comment>
<dbReference type="Gene3D" id="3.40.50.720">
    <property type="entry name" value="NAD(P)-binding Rossmann-like Domain"/>
    <property type="match status" value="1"/>
</dbReference>
<proteinExistence type="inferred from homology"/>
<evidence type="ECO:0000256" key="4">
    <source>
        <dbReference type="ARBA" id="ARBA00023002"/>
    </source>
</evidence>
<evidence type="ECO:0000256" key="1">
    <source>
        <dbReference type="ARBA" id="ARBA00001947"/>
    </source>
</evidence>
<comment type="similarity">
    <text evidence="5">Belongs to the zinc-containing alcohol dehydrogenase family.</text>
</comment>
<evidence type="ECO:0000313" key="8">
    <source>
        <dbReference type="Proteomes" id="UP001565368"/>
    </source>
</evidence>
<dbReference type="SUPFAM" id="SSF51735">
    <property type="entry name" value="NAD(P)-binding Rossmann-fold domains"/>
    <property type="match status" value="1"/>
</dbReference>
<dbReference type="CDD" id="cd05283">
    <property type="entry name" value="CAD1"/>
    <property type="match status" value="1"/>
</dbReference>
<name>A0ABR3Q1J9_9TREE</name>
<dbReference type="GeneID" id="95986445"/>
<keyword evidence="8" id="KW-1185">Reference proteome</keyword>
<protein>
    <recommendedName>
        <fullName evidence="6">Enoyl reductase (ER) domain-containing protein</fullName>
    </recommendedName>
</protein>
<dbReference type="InterPro" id="IPR047109">
    <property type="entry name" value="CAD-like"/>
</dbReference>
<dbReference type="InterPro" id="IPR020843">
    <property type="entry name" value="ER"/>
</dbReference>
<gene>
    <name evidence="7" type="ORF">Q8F55_005402</name>
</gene>
<dbReference type="InterPro" id="IPR013154">
    <property type="entry name" value="ADH-like_N"/>
</dbReference>
<dbReference type="Pfam" id="PF00107">
    <property type="entry name" value="ADH_zinc_N"/>
    <property type="match status" value="1"/>
</dbReference>
<keyword evidence="4" id="KW-0560">Oxidoreductase</keyword>
<dbReference type="InterPro" id="IPR013149">
    <property type="entry name" value="ADH-like_C"/>
</dbReference>
<evidence type="ECO:0000256" key="5">
    <source>
        <dbReference type="RuleBase" id="RU361277"/>
    </source>
</evidence>
<dbReference type="SMART" id="SM00829">
    <property type="entry name" value="PKS_ER"/>
    <property type="match status" value="1"/>
</dbReference>
<dbReference type="InterPro" id="IPR036291">
    <property type="entry name" value="NAD(P)-bd_dom_sf"/>
</dbReference>
<reference evidence="7 8" key="1">
    <citation type="submission" date="2023-08" db="EMBL/GenBank/DDBJ databases">
        <title>Annotated Genome Sequence of Vanrija albida AlHP1.</title>
        <authorList>
            <person name="Herzog R."/>
        </authorList>
    </citation>
    <scope>NUCLEOTIDE SEQUENCE [LARGE SCALE GENOMIC DNA]</scope>
    <source>
        <strain evidence="7 8">AlHP1</strain>
    </source>
</reference>